<dbReference type="Proteomes" id="UP000002489">
    <property type="component" value="Unassembled WGS sequence"/>
</dbReference>
<organism evidence="2 3">
    <name type="scientific">Fusarium oxysporum (strain Fo5176)</name>
    <name type="common">Fusarium vascular wilt</name>
    <dbReference type="NCBI Taxonomy" id="660025"/>
    <lineage>
        <taxon>Eukaryota</taxon>
        <taxon>Fungi</taxon>
        <taxon>Dikarya</taxon>
        <taxon>Ascomycota</taxon>
        <taxon>Pezizomycotina</taxon>
        <taxon>Sordariomycetes</taxon>
        <taxon>Hypocreomycetidae</taxon>
        <taxon>Hypocreales</taxon>
        <taxon>Nectriaceae</taxon>
        <taxon>Fusarium</taxon>
        <taxon>Fusarium oxysporum species complex</taxon>
    </lineage>
</organism>
<dbReference type="VEuPathDB" id="FungiDB:FOXG_13814"/>
<gene>
    <name evidence="2" type="primary">28955046</name>
</gene>
<dbReference type="AlphaFoldDB" id="A0A0D2YBY4"/>
<sequence>MENPAQQRHFQFRLYSPRSGSSHGALVVPVPHFALISSCKSEYSTDSQPSHAEISISTLFNLGILQKDGQREEETHQRDYQIGDSDTRNSQSQDKMLNCRRQAKNETRIQEQPHKIQWVCKVLRNGSFEDFLGRVRGSQKSTPNEP</sequence>
<dbReference type="EnsemblFungi" id="FOXG_13814T0">
    <property type="protein sequence ID" value="FOXG_13814P0"/>
    <property type="gene ID" value="FOXG_13814"/>
</dbReference>
<name>A0A0D2YBY4_FUSOF</name>
<proteinExistence type="predicted"/>
<evidence type="ECO:0000313" key="2">
    <source>
        <dbReference type="EnsemblFungi" id="FOXG_13814P0"/>
    </source>
</evidence>
<feature type="region of interest" description="Disordered" evidence="1">
    <location>
        <begin position="68"/>
        <end position="95"/>
    </location>
</feature>
<reference evidence="3" key="1">
    <citation type="journal article" date="2012" name="Mol. Plant Microbe Interact.">
        <title>A highly conserved effector in Fusarium oxysporum is required for full virulence on Arabidopsis.</title>
        <authorList>
            <person name="Thatcher L.F."/>
            <person name="Gardiner D.M."/>
            <person name="Kazan K."/>
            <person name="Manners J."/>
        </authorList>
    </citation>
    <scope>NUCLEOTIDE SEQUENCE [LARGE SCALE GENOMIC DNA]</scope>
    <source>
        <strain evidence="3">Fo5176</strain>
    </source>
</reference>
<accession>A0A0D2YBY4</accession>
<evidence type="ECO:0000256" key="1">
    <source>
        <dbReference type="SAM" id="MobiDB-lite"/>
    </source>
</evidence>
<feature type="compositionally biased region" description="Basic and acidic residues" evidence="1">
    <location>
        <begin position="68"/>
        <end position="87"/>
    </location>
</feature>
<evidence type="ECO:0000313" key="3">
    <source>
        <dbReference type="Proteomes" id="UP000002489"/>
    </source>
</evidence>
<protein>
    <submittedName>
        <fullName evidence="2">Uncharacterized protein</fullName>
    </submittedName>
</protein>
<reference evidence="2" key="2">
    <citation type="submission" date="2025-08" db="UniProtKB">
        <authorList>
            <consortium name="EnsemblFungi"/>
        </authorList>
    </citation>
    <scope>IDENTIFICATION</scope>
    <source>
        <strain evidence="2">4287 / CBS 123668 / FGSC 9935 / NRRL 34936</strain>
    </source>
</reference>